<feature type="binding site" evidence="4">
    <location>
        <position position="180"/>
    </location>
    <ligand>
        <name>Mg(2+)</name>
        <dbReference type="ChEBI" id="CHEBI:18420"/>
    </ligand>
</feature>
<comment type="function">
    <text evidence="4">Converts 2-succinyl-6-hydroxy-2,4-cyclohexadiene-1-carboxylate (SHCHC) to 2-succinylbenzoate (OSB).</text>
</comment>
<accession>A0ABP8V8M6</accession>
<evidence type="ECO:0000256" key="1">
    <source>
        <dbReference type="ARBA" id="ARBA00022723"/>
    </source>
</evidence>
<dbReference type="SUPFAM" id="SSF54826">
    <property type="entry name" value="Enolase N-terminal domain-like"/>
    <property type="match status" value="1"/>
</dbReference>
<dbReference type="SUPFAM" id="SSF51604">
    <property type="entry name" value="Enolase C-terminal domain-like"/>
    <property type="match status" value="1"/>
</dbReference>
<evidence type="ECO:0000256" key="2">
    <source>
        <dbReference type="ARBA" id="ARBA00022842"/>
    </source>
</evidence>
<dbReference type="InterPro" id="IPR041338">
    <property type="entry name" value="OSBS_N"/>
</dbReference>
<comment type="catalytic activity">
    <reaction evidence="4">
        <text>(1R,6R)-6-hydroxy-2-succinyl-cyclohexa-2,4-diene-1-carboxylate = 2-succinylbenzoate + H2O</text>
        <dbReference type="Rhea" id="RHEA:10196"/>
        <dbReference type="ChEBI" id="CHEBI:15377"/>
        <dbReference type="ChEBI" id="CHEBI:18325"/>
        <dbReference type="ChEBI" id="CHEBI:58689"/>
        <dbReference type="EC" id="4.2.1.113"/>
    </reaction>
</comment>
<evidence type="ECO:0000259" key="6">
    <source>
        <dbReference type="SMART" id="SM00922"/>
    </source>
</evidence>
<feature type="active site" description="Proton acceptor" evidence="4">
    <location>
        <position position="251"/>
    </location>
</feature>
<dbReference type="PROSITE" id="PS00909">
    <property type="entry name" value="MR_MLE_2"/>
    <property type="match status" value="1"/>
</dbReference>
<keyword evidence="4" id="KW-0474">Menaquinone biosynthesis</keyword>
<keyword evidence="2 4" id="KW-0460">Magnesium</keyword>
<dbReference type="EC" id="4.2.1.113" evidence="4 5"/>
<dbReference type="InterPro" id="IPR036849">
    <property type="entry name" value="Enolase-like_C_sf"/>
</dbReference>
<comment type="pathway">
    <text evidence="4">Quinol/quinone metabolism; menaquinone biosynthesis.</text>
</comment>
<dbReference type="Proteomes" id="UP001500604">
    <property type="component" value="Unassembled WGS sequence"/>
</dbReference>
<evidence type="ECO:0000256" key="4">
    <source>
        <dbReference type="HAMAP-Rule" id="MF_00470"/>
    </source>
</evidence>
<comment type="cofactor">
    <cofactor evidence="4">
        <name>a divalent metal cation</name>
        <dbReference type="ChEBI" id="CHEBI:60240"/>
    </cofactor>
</comment>
<organism evidence="7 8">
    <name type="scientific">Kistimonas scapharcae</name>
    <dbReference type="NCBI Taxonomy" id="1036133"/>
    <lineage>
        <taxon>Bacteria</taxon>
        <taxon>Pseudomonadati</taxon>
        <taxon>Pseudomonadota</taxon>
        <taxon>Gammaproteobacteria</taxon>
        <taxon>Oceanospirillales</taxon>
        <taxon>Endozoicomonadaceae</taxon>
        <taxon>Kistimonas</taxon>
    </lineage>
</organism>
<dbReference type="SFLD" id="SFLDS00001">
    <property type="entry name" value="Enolase"/>
    <property type="match status" value="1"/>
</dbReference>
<name>A0ABP8V8M6_9GAMM</name>
<proteinExistence type="inferred from homology"/>
<keyword evidence="3 4" id="KW-0456">Lyase</keyword>
<comment type="pathway">
    <text evidence="4">Quinol/quinone metabolism; 1,4-dihydroxy-2-naphthoate biosynthesis; 1,4-dihydroxy-2-naphthoate from chorismate: step 4/7.</text>
</comment>
<evidence type="ECO:0000313" key="8">
    <source>
        <dbReference type="Proteomes" id="UP001500604"/>
    </source>
</evidence>
<dbReference type="EMBL" id="BAABFL010000472">
    <property type="protein sequence ID" value="GAA4652242.1"/>
    <property type="molecule type" value="Genomic_DNA"/>
</dbReference>
<dbReference type="SFLD" id="SFLDF00009">
    <property type="entry name" value="o-succinylbenzoate_synthase"/>
    <property type="match status" value="1"/>
</dbReference>
<dbReference type="Gene3D" id="3.30.390.10">
    <property type="entry name" value="Enolase-like, N-terminal domain"/>
    <property type="match status" value="1"/>
</dbReference>
<dbReference type="InterPro" id="IPR013342">
    <property type="entry name" value="Mandelate_racemase_C"/>
</dbReference>
<dbReference type="CDD" id="cd03320">
    <property type="entry name" value="OSBS"/>
    <property type="match status" value="1"/>
</dbReference>
<dbReference type="Gene3D" id="3.20.20.120">
    <property type="entry name" value="Enolase-like C-terminal domain"/>
    <property type="match status" value="1"/>
</dbReference>
<dbReference type="RefSeq" id="WP_345198763.1">
    <property type="nucleotide sequence ID" value="NZ_BAABFL010000472.1"/>
</dbReference>
<dbReference type="Pfam" id="PF21508">
    <property type="entry name" value="MenC_N"/>
    <property type="match status" value="1"/>
</dbReference>
<feature type="binding site" evidence="4">
    <location>
        <position position="229"/>
    </location>
    <ligand>
        <name>Mg(2+)</name>
        <dbReference type="ChEBI" id="CHEBI:18420"/>
    </ligand>
</feature>
<evidence type="ECO:0000256" key="5">
    <source>
        <dbReference type="NCBIfam" id="TIGR01927"/>
    </source>
</evidence>
<evidence type="ECO:0000256" key="3">
    <source>
        <dbReference type="ARBA" id="ARBA00023239"/>
    </source>
</evidence>
<reference evidence="8" key="1">
    <citation type="journal article" date="2019" name="Int. J. Syst. Evol. Microbiol.">
        <title>The Global Catalogue of Microorganisms (GCM) 10K type strain sequencing project: providing services to taxonomists for standard genome sequencing and annotation.</title>
        <authorList>
            <consortium name="The Broad Institute Genomics Platform"/>
            <consortium name="The Broad Institute Genome Sequencing Center for Infectious Disease"/>
            <person name="Wu L."/>
            <person name="Ma J."/>
        </authorList>
    </citation>
    <scope>NUCLEOTIDE SEQUENCE [LARGE SCALE GENOMIC DNA]</scope>
    <source>
        <strain evidence="8">JCM 17805</strain>
    </source>
</reference>
<dbReference type="InterPro" id="IPR010196">
    <property type="entry name" value="OSB_synthase_MenC1"/>
</dbReference>
<gene>
    <name evidence="4 7" type="primary">menC</name>
    <name evidence="7" type="ORF">GCM10023116_45260</name>
</gene>
<dbReference type="InterPro" id="IPR029065">
    <property type="entry name" value="Enolase_C-like"/>
</dbReference>
<keyword evidence="1 4" id="KW-0479">Metal-binding</keyword>
<keyword evidence="8" id="KW-1185">Reference proteome</keyword>
<dbReference type="SFLD" id="SFLDG00180">
    <property type="entry name" value="muconate_cycloisomerase"/>
    <property type="match status" value="1"/>
</dbReference>
<protein>
    <recommendedName>
        <fullName evidence="4 5">o-succinylbenzoate synthase</fullName>
        <shortName evidence="4">OSB synthase</shortName>
        <shortName evidence="4">OSBS</shortName>
        <ecNumber evidence="4 5">4.2.1.113</ecNumber>
    </recommendedName>
    <alternativeName>
        <fullName evidence="4">4-(2'-carboxyphenyl)-4-oxybutyric acid synthase</fullName>
    </alternativeName>
    <alternativeName>
        <fullName evidence="4">o-succinylbenzoic acid synthase</fullName>
    </alternativeName>
</protein>
<dbReference type="NCBIfam" id="TIGR01927">
    <property type="entry name" value="menC_gam_Gplu"/>
    <property type="match status" value="1"/>
</dbReference>
<comment type="caution">
    <text evidence="7">The sequence shown here is derived from an EMBL/GenBank/DDBJ whole genome shotgun (WGS) entry which is preliminary data.</text>
</comment>
<dbReference type="PANTHER" id="PTHR48073">
    <property type="entry name" value="O-SUCCINYLBENZOATE SYNTHASE-RELATED"/>
    <property type="match status" value="1"/>
</dbReference>
<dbReference type="NCBIfam" id="NF003473">
    <property type="entry name" value="PRK05105.1"/>
    <property type="match status" value="1"/>
</dbReference>
<dbReference type="HAMAP" id="MF_00470">
    <property type="entry name" value="MenC_1"/>
    <property type="match status" value="1"/>
</dbReference>
<sequence length="344" mass="37654">MLLESATIYRFRLPLRQPLSLKGHRLETRQGLILQLNARNGQLGFGECSPLPGFSYESLDDAFRQLKGAISVLLSQPDCLDSIIQSGAGCCTDRMLFSSVACAVEGAALNLAGRFYAVPTTPAVCPLLMGTPDEVLAQFARLPNDSEMKVKVGRARLDDDIAVVNTLCEQGSPLLRIRLDANRQWAFADAARFCRSVNAERIAFLEEPLADYQRLPELGDLTHFPLALDESLQMPDGDFSLFPGLVAVVIKPMLAGGLVKAHELIRKARSASLRVIVSASYESPLGIRQLACLAQNETPNELPGLDTISAFCTSSVERFEGLLLTAFSQQDPMLEEVWRYTAAH</sequence>
<dbReference type="SMART" id="SM00922">
    <property type="entry name" value="MR_MLE"/>
    <property type="match status" value="1"/>
</dbReference>
<feature type="domain" description="Mandelate racemase/muconate lactonizing enzyme C-terminal" evidence="6">
    <location>
        <begin position="132"/>
        <end position="225"/>
    </location>
</feature>
<dbReference type="PANTHER" id="PTHR48073:SF2">
    <property type="entry name" value="O-SUCCINYLBENZOATE SYNTHASE"/>
    <property type="match status" value="1"/>
</dbReference>
<dbReference type="InterPro" id="IPR018110">
    <property type="entry name" value="Mandel_Rmase/mucon_lact_enz_CS"/>
</dbReference>
<dbReference type="Pfam" id="PF13378">
    <property type="entry name" value="MR_MLE_C"/>
    <property type="match status" value="1"/>
</dbReference>
<feature type="active site" description="Proton donor" evidence="4">
    <location>
        <position position="151"/>
    </location>
</feature>
<dbReference type="InterPro" id="IPR029017">
    <property type="entry name" value="Enolase-like_N"/>
</dbReference>
<feature type="binding site" evidence="4">
    <location>
        <position position="206"/>
    </location>
    <ligand>
        <name>Mg(2+)</name>
        <dbReference type="ChEBI" id="CHEBI:18420"/>
    </ligand>
</feature>
<comment type="similarity">
    <text evidence="4">Belongs to the mandelate racemase/muconate lactonizing enzyme family. MenC type 1 subfamily.</text>
</comment>
<evidence type="ECO:0000313" key="7">
    <source>
        <dbReference type="EMBL" id="GAA4652242.1"/>
    </source>
</evidence>